<accession>A0A5C7B0P1</accession>
<protein>
    <submittedName>
        <fullName evidence="2">PIN domain-containing protein</fullName>
    </submittedName>
</protein>
<feature type="domain" description="PIN" evidence="1">
    <location>
        <begin position="6"/>
        <end position="116"/>
    </location>
</feature>
<dbReference type="InterPro" id="IPR029060">
    <property type="entry name" value="PIN-like_dom_sf"/>
</dbReference>
<evidence type="ECO:0000259" key="1">
    <source>
        <dbReference type="Pfam" id="PF01850"/>
    </source>
</evidence>
<dbReference type="Proteomes" id="UP000321935">
    <property type="component" value="Unassembled WGS sequence"/>
</dbReference>
<evidence type="ECO:0000313" key="2">
    <source>
        <dbReference type="EMBL" id="TXE14720.1"/>
    </source>
</evidence>
<dbReference type="OrthoDB" id="9811788at2"/>
<proteinExistence type="predicted"/>
<dbReference type="Pfam" id="PF01850">
    <property type="entry name" value="PIN"/>
    <property type="match status" value="1"/>
</dbReference>
<name>A0A5C7B0P1_9BACT</name>
<dbReference type="Gene3D" id="3.40.50.1010">
    <property type="entry name" value="5'-nuclease"/>
    <property type="match status" value="1"/>
</dbReference>
<comment type="caution">
    <text evidence="2">The sequence shown here is derived from an EMBL/GenBank/DDBJ whole genome shotgun (WGS) entry which is preliminary data.</text>
</comment>
<organism evidence="2 3">
    <name type="scientific">Algoriphagus aquimarinus</name>
    <dbReference type="NCBI Taxonomy" id="237018"/>
    <lineage>
        <taxon>Bacteria</taxon>
        <taxon>Pseudomonadati</taxon>
        <taxon>Bacteroidota</taxon>
        <taxon>Cytophagia</taxon>
        <taxon>Cytophagales</taxon>
        <taxon>Cyclobacteriaceae</taxon>
        <taxon>Algoriphagus</taxon>
    </lineage>
</organism>
<dbReference type="InterPro" id="IPR002716">
    <property type="entry name" value="PIN_dom"/>
</dbReference>
<sequence length="133" mass="15659">MNKYRVLVDSSVWIQYFKFGKIDYLDNLIENDLVCINDLILTELGPKLIHQKRTDIWDSLNALEKIATRIDWEMIREYQIINIRSGINNVGIPDLIIMQQVIEEKLALFTLDKHFKLMQSFLTFELIQASESP</sequence>
<dbReference type="AlphaFoldDB" id="A0A5C7B0P1"/>
<dbReference type="RefSeq" id="WP_146914915.1">
    <property type="nucleotide sequence ID" value="NZ_VORW01000001.1"/>
</dbReference>
<dbReference type="SUPFAM" id="SSF88723">
    <property type="entry name" value="PIN domain-like"/>
    <property type="match status" value="1"/>
</dbReference>
<gene>
    <name evidence="2" type="ORF">ESV85_03885</name>
</gene>
<dbReference type="EMBL" id="VORW01000001">
    <property type="protein sequence ID" value="TXE14720.1"/>
    <property type="molecule type" value="Genomic_DNA"/>
</dbReference>
<evidence type="ECO:0000313" key="3">
    <source>
        <dbReference type="Proteomes" id="UP000321935"/>
    </source>
</evidence>
<reference evidence="2 3" key="1">
    <citation type="submission" date="2019-08" db="EMBL/GenBank/DDBJ databases">
        <title>Genomes sequence of Algoriphagus aquimarinus ACAM450.</title>
        <authorList>
            <person name="Bowman J.P."/>
        </authorList>
    </citation>
    <scope>NUCLEOTIDE SEQUENCE [LARGE SCALE GENOMIC DNA]</scope>
    <source>
        <strain evidence="2 3">ACAM 450</strain>
    </source>
</reference>